<feature type="compositionally biased region" description="Polar residues" evidence="1">
    <location>
        <begin position="683"/>
        <end position="711"/>
    </location>
</feature>
<dbReference type="InterPro" id="IPR002035">
    <property type="entry name" value="VWF_A"/>
</dbReference>
<dbReference type="Gene3D" id="3.40.50.410">
    <property type="entry name" value="von Willebrand factor, type A domain"/>
    <property type="match status" value="1"/>
</dbReference>
<dbReference type="PANTHER" id="PTHR46299:SF2">
    <property type="entry name" value="VON WILLEBRAND FACTOR A DOMAIN-CONTAINING PROTEIN 5B2"/>
    <property type="match status" value="1"/>
</dbReference>
<organism evidence="3 4">
    <name type="scientific">Leptobrachium leishanense</name>
    <name type="common">Leishan spiny toad</name>
    <dbReference type="NCBI Taxonomy" id="445787"/>
    <lineage>
        <taxon>Eukaryota</taxon>
        <taxon>Metazoa</taxon>
        <taxon>Chordata</taxon>
        <taxon>Craniata</taxon>
        <taxon>Vertebrata</taxon>
        <taxon>Euteleostomi</taxon>
        <taxon>Amphibia</taxon>
        <taxon>Batrachia</taxon>
        <taxon>Anura</taxon>
        <taxon>Pelobatoidea</taxon>
        <taxon>Megophryidae</taxon>
        <taxon>Leptobrachium</taxon>
    </lineage>
</organism>
<reference evidence="3" key="1">
    <citation type="submission" date="2025-08" db="UniProtKB">
        <authorList>
            <consortium name="Ensembl"/>
        </authorList>
    </citation>
    <scope>IDENTIFICATION</scope>
</reference>
<dbReference type="PANTHER" id="PTHR46299">
    <property type="entry name" value="VON WILLEBRAND FACTOR A DOMAIN-CONTAINING PROTEIN 5B2-RELATED"/>
    <property type="match status" value="1"/>
</dbReference>
<gene>
    <name evidence="3" type="primary">VWA5B2</name>
</gene>
<dbReference type="Ensembl" id="ENSLLET00000010803.1">
    <property type="protein sequence ID" value="ENSLLEP00000010398.1"/>
    <property type="gene ID" value="ENSLLEG00000006640.1"/>
</dbReference>
<feature type="domain" description="VIT" evidence="2">
    <location>
        <begin position="1"/>
        <end position="134"/>
    </location>
</feature>
<protein>
    <submittedName>
        <fullName evidence="3">von Willebrand factor A domain containing 5B2</fullName>
    </submittedName>
</protein>
<reference evidence="3" key="2">
    <citation type="submission" date="2025-09" db="UniProtKB">
        <authorList>
            <consortium name="Ensembl"/>
        </authorList>
    </citation>
    <scope>IDENTIFICATION</scope>
</reference>
<proteinExistence type="predicted"/>
<dbReference type="Proteomes" id="UP000694569">
    <property type="component" value="Unplaced"/>
</dbReference>
<dbReference type="SUPFAM" id="SSF53300">
    <property type="entry name" value="vWA-like"/>
    <property type="match status" value="1"/>
</dbReference>
<feature type="region of interest" description="Disordered" evidence="1">
    <location>
        <begin position="1189"/>
        <end position="1212"/>
    </location>
</feature>
<dbReference type="Pfam" id="PF13757">
    <property type="entry name" value="VIT_2"/>
    <property type="match status" value="1"/>
</dbReference>
<accession>A0A8C5PB96</accession>
<evidence type="ECO:0000313" key="3">
    <source>
        <dbReference type="Ensembl" id="ENSLLEP00000010398.1"/>
    </source>
</evidence>
<evidence type="ECO:0000259" key="2">
    <source>
        <dbReference type="PROSITE" id="PS51468"/>
    </source>
</evidence>
<feature type="region of interest" description="Disordered" evidence="1">
    <location>
        <begin position="683"/>
        <end position="737"/>
    </location>
</feature>
<feature type="region of interest" description="Disordered" evidence="1">
    <location>
        <begin position="1128"/>
        <end position="1163"/>
    </location>
</feature>
<dbReference type="InterPro" id="IPR052627">
    <property type="entry name" value="VWA_domain-containing"/>
</dbReference>
<dbReference type="GeneTree" id="ENSGT00940000157096"/>
<dbReference type="OrthoDB" id="1729737at2759"/>
<dbReference type="Pfam" id="PF13768">
    <property type="entry name" value="VWA_3"/>
    <property type="match status" value="1"/>
</dbReference>
<evidence type="ECO:0000313" key="4">
    <source>
        <dbReference type="Proteomes" id="UP000694569"/>
    </source>
</evidence>
<sequence length="1294" mass="141390">MPGLYNASSWVQLPLESSSVNACANGYSLGIAAHLTYLNTSSESVQAMFIYLLEDGEVVTNFEAIIGNQKVHAQVQSQSRMEECCSECQWESMPCYCSNGHLVLDADTARGLFVLSMGIVPPSTLLNISLRTNRELQTLPSGAVRVILNSTLTPLAPEPGTPMEQGVGLCDDSPTSCFGGVSGAGGSPWLLMNDSSPQMLPSSRSNSFSAALTGPATNSQHYQFSFRLKVQGPCLLAGIESPSHALRADASPFAVSASSVWISLAEDYKCDRAVEIILHPSEPHLPHLSLERGAKSFLQYEAQIKQRKDFIRAIKKSSDPEKQVNFVRRRFHKDLHLTPVLMLNFCPDLAAFSSLSNDLPTVTREIIFFLHLMGEPSCNARDALHLAVRSLPARTLLNVAGGMLESKTLFPTSRQCSNETLDMASEYIQRGSLGGSVSNLYSALSRTLSMSVHRGYPRQLFLFTDNTITFPGKVIELLRRHAKTTRLFCFGLGSVGERRFLQRAAGVCRGTVEMLHVGERLQPKLIKSLRKALEPALSDITIDWYMPDTMEALLTPNEFASLYPGDSLIGYCALYNTASFHSHRNVGQRVRCGSFSSVFHSLDESKTTTANDTMGTNPSTGTDDLGRALQEISQEISMEFSACAEDPEKSGDSFLSSDIRKRIVQLSYVQDQYMLTHCSVSTDPTQAQMPPSISSDPTQVHTYGSTSSESGASRDAAFGDCTTPYPPVASQQKSMSQSEEMRGLKKNTISSCKASLAQSSEELARRKALIKSTMSCRSFSSPHGELDMMRLRNILDKVSQNPDMDMRASHRESLADSCNIMSPNLDWDMLVDAQYLFSASPCVSGGSTGSCGGNESVWQCRAVIRGFISGKSLTWETSASLESLLSNSAVELTDCIEEEGEDDIHHLAAHSVIQDNEEMAWRESDIEHGSPRRFRLKAAQTSKSCSQISRFTCHIPIDPVTQDTLPGQITVCRGGRSKRSLRSNSGSLAQGESRCLETLEEVFGTAGETAVVPSSSLSLASDISLQTQQRQEGQSLTASCTHKSSDKSLSSRLSLGKRRIRSISGKLPPLKPPCITKDKECCLEPQIQDYLPLVSLQSPEGFFTLNGSFSNMVQIPLQRLLRASPYSSHRGSLSPVSEPVPEQNDVLRGGTQAYKGGSQPQVPVTHDSSFLPMLTTSCPEALCHQADSGRGSETDPCDTSPCPSEAGTDQDSDLEGCSWATAVALAWLEHRCAGFFIEWELLAARAEGWLRVQSLPEGLQLPVLKGAARHLFLLLRHWDENLNLNMFCYKPGDV</sequence>
<dbReference type="InterPro" id="IPR036465">
    <property type="entry name" value="vWFA_dom_sf"/>
</dbReference>
<keyword evidence="4" id="KW-1185">Reference proteome</keyword>
<evidence type="ECO:0000256" key="1">
    <source>
        <dbReference type="SAM" id="MobiDB-lite"/>
    </source>
</evidence>
<dbReference type="PROSITE" id="PS51468">
    <property type="entry name" value="VIT"/>
    <property type="match status" value="1"/>
</dbReference>
<name>A0A8C5PB96_9ANUR</name>
<dbReference type="InterPro" id="IPR013694">
    <property type="entry name" value="VIT"/>
</dbReference>